<dbReference type="PANTHER" id="PTHR47691:SF3">
    <property type="entry name" value="HTH-TYPE TRANSCRIPTIONAL REGULATOR RV0890C-RELATED"/>
    <property type="match status" value="1"/>
</dbReference>
<dbReference type="RefSeq" id="WP_344554911.1">
    <property type="nucleotide sequence ID" value="NZ_BAAANS010000037.1"/>
</dbReference>
<reference evidence="3 4" key="1">
    <citation type="journal article" date="2019" name="Int. J. Syst. Evol. Microbiol.">
        <title>The Global Catalogue of Microorganisms (GCM) 10K type strain sequencing project: providing services to taxonomists for standard genome sequencing and annotation.</title>
        <authorList>
            <consortium name="The Broad Institute Genomics Platform"/>
            <consortium name="The Broad Institute Genome Sequencing Center for Infectious Disease"/>
            <person name="Wu L."/>
            <person name="Ma J."/>
        </authorList>
    </citation>
    <scope>NUCLEOTIDE SEQUENCE [LARGE SCALE GENOMIC DNA]</scope>
    <source>
        <strain evidence="3 4">JCM 14559</strain>
    </source>
</reference>
<dbReference type="Pfam" id="PF13401">
    <property type="entry name" value="AAA_22"/>
    <property type="match status" value="1"/>
</dbReference>
<dbReference type="Gene3D" id="3.40.50.300">
    <property type="entry name" value="P-loop containing nucleotide triphosphate hydrolases"/>
    <property type="match status" value="1"/>
</dbReference>
<dbReference type="Gene3D" id="1.25.40.10">
    <property type="entry name" value="Tetratricopeptide repeat domain"/>
    <property type="match status" value="1"/>
</dbReference>
<feature type="region of interest" description="Disordered" evidence="1">
    <location>
        <begin position="711"/>
        <end position="736"/>
    </location>
</feature>
<dbReference type="InterPro" id="IPR027417">
    <property type="entry name" value="P-loop_NTPase"/>
</dbReference>
<proteinExistence type="predicted"/>
<gene>
    <name evidence="3" type="ORF">GCM10009759_50790</name>
</gene>
<comment type="caution">
    <text evidence="3">The sequence shown here is derived from an EMBL/GenBank/DDBJ whole genome shotgun (WGS) entry which is preliminary data.</text>
</comment>
<organism evidence="3 4">
    <name type="scientific">Kitasatospora saccharophila</name>
    <dbReference type="NCBI Taxonomy" id="407973"/>
    <lineage>
        <taxon>Bacteria</taxon>
        <taxon>Bacillati</taxon>
        <taxon>Actinomycetota</taxon>
        <taxon>Actinomycetes</taxon>
        <taxon>Kitasatosporales</taxon>
        <taxon>Streptomycetaceae</taxon>
        <taxon>Kitasatospora</taxon>
    </lineage>
</organism>
<sequence>MSEHTHNVVGGGARVDHLVQAHRIDAVHVHQAPVLVHRPSFELPPEKAHFVDRAEEQRRITATAEAAPDGDGTRPRILTVTGLGGVGKTALCVRAGHRLAARYPDGAHYLDLDEYRRDGLTDLAAVLIDLLGSLGVEPEWLRRDFRGLVRQFWDRTRDKRLLLVIDNARSAAEAEPLLPASARSLVLVTSHGPLYDLGPATGELALAPLSTEQTAELLGLFFDGRHPAAADPAAVRALAAACGGLPKAAEVAGELARKYPHRGLAALTERLTADLHERGNTPVEAVWDAAYAELGPDAARLYRLLPECPGPFVILPTAAALLGREMFDTEDALAELLTAGLLDYRSGGYRQHPLVRAHARRTGRTADPAGTERDAARARLLHWLRRQTARADLLAAGPRATVQDELPPLPGVPDADLGTGRTDALRWMEANRHALYGAVGLAHDSGRDEDAVALAESLWTHFLDHPRHAGGADGPDGPVEGHRSDAVDAFRTAVAAADRTGHLPSRVRTRSMLARPLWEQGCFEEAAAALDRAAALADLLDDSHPHRRLAGSAIDFRGQLALARGESALRQGDRAAALADFAAARTDFTTARGIQLGIGNAYGAALQTYQLAKTAAAADDQPAAAALFAEARTEFAALPGRARLVARTAFGLARALRRLGRHQEAEPLLVEALADAVARGSSHDEARISTEYAELADRTGRPEAAARYRARAAALRAEHGGEPDGGDPTGGDPTGA</sequence>
<dbReference type="SUPFAM" id="SSF52540">
    <property type="entry name" value="P-loop containing nucleoside triphosphate hydrolases"/>
    <property type="match status" value="1"/>
</dbReference>
<dbReference type="SUPFAM" id="SSF48452">
    <property type="entry name" value="TPR-like"/>
    <property type="match status" value="2"/>
</dbReference>
<evidence type="ECO:0000313" key="3">
    <source>
        <dbReference type="EMBL" id="GAA2109794.1"/>
    </source>
</evidence>
<dbReference type="EMBL" id="BAAANS010000037">
    <property type="protein sequence ID" value="GAA2109794.1"/>
    <property type="molecule type" value="Genomic_DNA"/>
</dbReference>
<evidence type="ECO:0000256" key="1">
    <source>
        <dbReference type="SAM" id="MobiDB-lite"/>
    </source>
</evidence>
<name>A0ABN2XFY3_9ACTN</name>
<dbReference type="PRINTS" id="PR00364">
    <property type="entry name" value="DISEASERSIST"/>
</dbReference>
<accession>A0ABN2XFY3</accession>
<dbReference type="PANTHER" id="PTHR47691">
    <property type="entry name" value="REGULATOR-RELATED"/>
    <property type="match status" value="1"/>
</dbReference>
<dbReference type="Proteomes" id="UP001500897">
    <property type="component" value="Unassembled WGS sequence"/>
</dbReference>
<evidence type="ECO:0000313" key="4">
    <source>
        <dbReference type="Proteomes" id="UP001500897"/>
    </source>
</evidence>
<feature type="domain" description="AAA+ ATPase" evidence="2">
    <location>
        <begin position="74"/>
        <end position="220"/>
    </location>
</feature>
<dbReference type="InterPro" id="IPR003593">
    <property type="entry name" value="AAA+_ATPase"/>
</dbReference>
<keyword evidence="4" id="KW-1185">Reference proteome</keyword>
<dbReference type="InterPro" id="IPR011990">
    <property type="entry name" value="TPR-like_helical_dom_sf"/>
</dbReference>
<dbReference type="SMART" id="SM00382">
    <property type="entry name" value="AAA"/>
    <property type="match status" value="1"/>
</dbReference>
<feature type="compositionally biased region" description="Gly residues" evidence="1">
    <location>
        <begin position="727"/>
        <end position="736"/>
    </location>
</feature>
<evidence type="ECO:0000259" key="2">
    <source>
        <dbReference type="SMART" id="SM00382"/>
    </source>
</evidence>
<dbReference type="InterPro" id="IPR049945">
    <property type="entry name" value="AAA_22"/>
</dbReference>
<protein>
    <recommendedName>
        <fullName evidence="2">AAA+ ATPase domain-containing protein</fullName>
    </recommendedName>
</protein>